<accession>A0A372JG03</accession>
<gene>
    <name evidence="2" type="ORF">DZF91_25590</name>
</gene>
<sequence length="80" mass="7983">MAVAAAASGAAARTLGVLVPALLAAAALSSLLPRRLPWPDDTGDGHAASGGDVPEDGPGQSRIGTIRASLLRHVHPGRSR</sequence>
<reference evidence="2 3" key="1">
    <citation type="submission" date="2018-08" db="EMBL/GenBank/DDBJ databases">
        <title>Actinomadura jelena sp. nov., a novel Actinomycete isolated from soil in Chad.</title>
        <authorList>
            <person name="Shi L."/>
        </authorList>
    </citation>
    <scope>NUCLEOTIDE SEQUENCE [LARGE SCALE GENOMIC DNA]</scope>
    <source>
        <strain evidence="2 3">NEAU-G17</strain>
    </source>
</reference>
<dbReference type="AlphaFoldDB" id="A0A372JG03"/>
<evidence type="ECO:0000313" key="2">
    <source>
        <dbReference type="EMBL" id="RFU38839.1"/>
    </source>
</evidence>
<feature type="region of interest" description="Disordered" evidence="1">
    <location>
        <begin position="34"/>
        <end position="80"/>
    </location>
</feature>
<dbReference type="Proteomes" id="UP000261811">
    <property type="component" value="Unassembled WGS sequence"/>
</dbReference>
<evidence type="ECO:0000256" key="1">
    <source>
        <dbReference type="SAM" id="MobiDB-lite"/>
    </source>
</evidence>
<name>A0A372JG03_9ACTN</name>
<protein>
    <submittedName>
        <fullName evidence="2">Uncharacterized protein</fullName>
    </submittedName>
</protein>
<keyword evidence="3" id="KW-1185">Reference proteome</keyword>
<organism evidence="2 3">
    <name type="scientific">Actinomadura logoneensis</name>
    <dbReference type="NCBI Taxonomy" id="2293572"/>
    <lineage>
        <taxon>Bacteria</taxon>
        <taxon>Bacillati</taxon>
        <taxon>Actinomycetota</taxon>
        <taxon>Actinomycetes</taxon>
        <taxon>Streptosporangiales</taxon>
        <taxon>Thermomonosporaceae</taxon>
        <taxon>Actinomadura</taxon>
    </lineage>
</organism>
<proteinExistence type="predicted"/>
<dbReference type="EMBL" id="QURH01000681">
    <property type="protein sequence ID" value="RFU38839.1"/>
    <property type="molecule type" value="Genomic_DNA"/>
</dbReference>
<feature type="compositionally biased region" description="Basic residues" evidence="1">
    <location>
        <begin position="70"/>
        <end position="80"/>
    </location>
</feature>
<evidence type="ECO:0000313" key="3">
    <source>
        <dbReference type="Proteomes" id="UP000261811"/>
    </source>
</evidence>
<comment type="caution">
    <text evidence="2">The sequence shown here is derived from an EMBL/GenBank/DDBJ whole genome shotgun (WGS) entry which is preliminary data.</text>
</comment>